<comment type="function">
    <text evidence="6">ATP-dependent specificity component of the Clp protease. It directs the protease to specific substrates. Can perform chaperone functions in the absence of ClpP.</text>
</comment>
<dbReference type="InterPro" id="IPR027417">
    <property type="entry name" value="P-loop_NTPase"/>
</dbReference>
<keyword evidence="9" id="KW-0378">Hydrolase</keyword>
<evidence type="ECO:0000256" key="3">
    <source>
        <dbReference type="ARBA" id="ARBA00022833"/>
    </source>
</evidence>
<dbReference type="RefSeq" id="WP_260194714.1">
    <property type="nucleotide sequence ID" value="NZ_JAFFZE010000022.1"/>
</dbReference>
<comment type="subunit">
    <text evidence="6">Component of the ClpX-ClpP complex. Forms a hexameric ring that, in the presence of ATP, binds to fourteen ClpP subunits assembled into a disk-like structure with a central cavity, resembling the structure of eukaryotic proteasomes.</text>
</comment>
<sequence>MARIGDGGDLLKCSFCGKSQKQVKKLIAGPGVYICDECIDLCNEIIEEELAEAGDVKLDELPKPAEIDDFLDQYVIGQDEAKRTLAVAVYNHYKRIQAGDRARPEGREGRESRDEAVELAKSNILLLGPTGCGKTYLAQTLAKLLNVPFAIADATALTEAGYVGEDVENILLKLIQAADYDVKRAETGIIYIDEVDKIARKSENPSITRDVSGEGVQQALLKILEGTTASVPPQGGRKHPHQEFIQIDTTNVLFIVAGAFAGLERIIQDRVGKRGLGFGAEIRSKAETDEADFFADTMPEDLIKFGLIPEFIGRLPVVASVTNLDKPSLVQILTAPRNALVKQYQKLFEMDGVELEFTETALEAVADQAILRGTGARGLRAIMEEVLQPVMYDIPSRSDVAKVVITEQTVRENVNPTIVARQPSRRERREKSA</sequence>
<dbReference type="InterPro" id="IPR019489">
    <property type="entry name" value="Clp_ATPase_C"/>
</dbReference>
<name>A0ABT2JGI0_9PSEU</name>
<dbReference type="Gene3D" id="3.40.50.300">
    <property type="entry name" value="P-loop containing nucleotide triphosphate hydrolases"/>
    <property type="match status" value="1"/>
</dbReference>
<protein>
    <recommendedName>
        <fullName evidence="6">ATP-dependent Clp protease ATP-binding subunit ClpX</fullName>
    </recommendedName>
</protein>
<evidence type="ECO:0000259" key="8">
    <source>
        <dbReference type="PROSITE" id="PS51902"/>
    </source>
</evidence>
<evidence type="ECO:0000256" key="6">
    <source>
        <dbReference type="HAMAP-Rule" id="MF_00175"/>
    </source>
</evidence>
<dbReference type="GO" id="GO:0005524">
    <property type="term" value="F:ATP binding"/>
    <property type="evidence" value="ECO:0007669"/>
    <property type="project" value="UniProtKB-KW"/>
</dbReference>
<comment type="caution">
    <text evidence="9">The sequence shown here is derived from an EMBL/GenBank/DDBJ whole genome shotgun (WGS) entry which is preliminary data.</text>
</comment>
<evidence type="ECO:0000256" key="4">
    <source>
        <dbReference type="ARBA" id="ARBA00022840"/>
    </source>
</evidence>
<keyword evidence="2 6" id="KW-0547">Nucleotide-binding</keyword>
<dbReference type="EMBL" id="JAFFZE010000022">
    <property type="protein sequence ID" value="MCT2586848.1"/>
    <property type="molecule type" value="Genomic_DNA"/>
</dbReference>
<feature type="domain" description="ClpX-type ZB" evidence="8">
    <location>
        <begin position="1"/>
        <end position="54"/>
    </location>
</feature>
<dbReference type="SUPFAM" id="SSF52540">
    <property type="entry name" value="P-loop containing nucleoside triphosphate hydrolases"/>
    <property type="match status" value="1"/>
</dbReference>
<gene>
    <name evidence="6 9" type="primary">clpX</name>
    <name evidence="9" type="ORF">JT362_27365</name>
</gene>
<dbReference type="Pfam" id="PF07724">
    <property type="entry name" value="AAA_2"/>
    <property type="match status" value="1"/>
</dbReference>
<dbReference type="Gene3D" id="6.20.220.10">
    <property type="entry name" value="ClpX chaperone, C4-type zinc finger domain"/>
    <property type="match status" value="1"/>
</dbReference>
<keyword evidence="3 6" id="KW-0862">Zinc</keyword>
<dbReference type="CDD" id="cd19497">
    <property type="entry name" value="RecA-like_ClpX"/>
    <property type="match status" value="1"/>
</dbReference>
<keyword evidence="4 6" id="KW-0067">ATP-binding</keyword>
<dbReference type="Gene3D" id="1.10.8.60">
    <property type="match status" value="1"/>
</dbReference>
<dbReference type="InterPro" id="IPR010603">
    <property type="entry name" value="Znf_CppX_C4"/>
</dbReference>
<evidence type="ECO:0000256" key="7">
    <source>
        <dbReference type="PROSITE-ProRule" id="PRU01250"/>
    </source>
</evidence>
<dbReference type="SMART" id="SM01086">
    <property type="entry name" value="ClpB_D2-small"/>
    <property type="match status" value="1"/>
</dbReference>
<dbReference type="InterPro" id="IPR038366">
    <property type="entry name" value="Znf_CppX_C4_sf"/>
</dbReference>
<keyword evidence="5 6" id="KW-0143">Chaperone</keyword>
<dbReference type="InterPro" id="IPR059188">
    <property type="entry name" value="Znf_CLPX-like"/>
</dbReference>
<dbReference type="PANTHER" id="PTHR48102:SF7">
    <property type="entry name" value="ATP-DEPENDENT CLP PROTEASE ATP-BINDING SUBUNIT CLPX-LIKE, MITOCHONDRIAL"/>
    <property type="match status" value="1"/>
</dbReference>
<dbReference type="HAMAP" id="MF_00175">
    <property type="entry name" value="ClpX"/>
    <property type="match status" value="1"/>
</dbReference>
<dbReference type="PANTHER" id="PTHR48102">
    <property type="entry name" value="ATP-DEPENDENT CLP PROTEASE ATP-BINDING SUBUNIT CLPX-LIKE, MITOCHONDRIAL-RELATED"/>
    <property type="match status" value="1"/>
</dbReference>
<feature type="binding site" evidence="6 7">
    <location>
        <position position="16"/>
    </location>
    <ligand>
        <name>Zn(2+)</name>
        <dbReference type="ChEBI" id="CHEBI:29105"/>
    </ligand>
</feature>
<keyword evidence="9" id="KW-0645">Protease</keyword>
<dbReference type="Pfam" id="PF06689">
    <property type="entry name" value="zf-C4_ClpX"/>
    <property type="match status" value="1"/>
</dbReference>
<evidence type="ECO:0000256" key="2">
    <source>
        <dbReference type="ARBA" id="ARBA00022741"/>
    </source>
</evidence>
<organism evidence="9 10">
    <name type="scientific">Actinophytocola gossypii</name>
    <dbReference type="NCBI Taxonomy" id="2812003"/>
    <lineage>
        <taxon>Bacteria</taxon>
        <taxon>Bacillati</taxon>
        <taxon>Actinomycetota</taxon>
        <taxon>Actinomycetes</taxon>
        <taxon>Pseudonocardiales</taxon>
        <taxon>Pseudonocardiaceae</taxon>
    </lineage>
</organism>
<dbReference type="InterPro" id="IPR003593">
    <property type="entry name" value="AAA+_ATPase"/>
</dbReference>
<reference evidence="9 10" key="1">
    <citation type="submission" date="2021-02" db="EMBL/GenBank/DDBJ databases">
        <title>Actinophytocola xerophila sp. nov., isolated from soil of cotton cropping field.</title>
        <authorList>
            <person name="Huang R."/>
            <person name="Chen X."/>
            <person name="Ge X."/>
            <person name="Liu W."/>
        </authorList>
    </citation>
    <scope>NUCLEOTIDE SEQUENCE [LARGE SCALE GENOMIC DNA]</scope>
    <source>
        <strain evidence="9 10">S1-96</strain>
    </source>
</reference>
<keyword evidence="10" id="KW-1185">Reference proteome</keyword>
<dbReference type="Pfam" id="PF10431">
    <property type="entry name" value="ClpB_D2-small"/>
    <property type="match status" value="1"/>
</dbReference>
<dbReference type="InterPro" id="IPR050052">
    <property type="entry name" value="ATP-dep_Clp_protease_ClpX"/>
</dbReference>
<evidence type="ECO:0000313" key="10">
    <source>
        <dbReference type="Proteomes" id="UP001156441"/>
    </source>
</evidence>
<dbReference type="GO" id="GO:0008233">
    <property type="term" value="F:peptidase activity"/>
    <property type="evidence" value="ECO:0007669"/>
    <property type="project" value="UniProtKB-KW"/>
</dbReference>
<evidence type="ECO:0000256" key="5">
    <source>
        <dbReference type="ARBA" id="ARBA00023186"/>
    </source>
</evidence>
<dbReference type="InterPro" id="IPR003959">
    <property type="entry name" value="ATPase_AAA_core"/>
</dbReference>
<evidence type="ECO:0000256" key="1">
    <source>
        <dbReference type="ARBA" id="ARBA00022723"/>
    </source>
</evidence>
<dbReference type="SMART" id="SM00382">
    <property type="entry name" value="AAA"/>
    <property type="match status" value="1"/>
</dbReference>
<dbReference type="NCBIfam" id="TIGR00382">
    <property type="entry name" value="clpX"/>
    <property type="match status" value="1"/>
</dbReference>
<feature type="binding site" evidence="6 7">
    <location>
        <position position="38"/>
    </location>
    <ligand>
        <name>Zn(2+)</name>
        <dbReference type="ChEBI" id="CHEBI:29105"/>
    </ligand>
</feature>
<keyword evidence="1 6" id="KW-0479">Metal-binding</keyword>
<feature type="binding site" evidence="6 7">
    <location>
        <position position="13"/>
    </location>
    <ligand>
        <name>Zn(2+)</name>
        <dbReference type="ChEBI" id="CHEBI:29105"/>
    </ligand>
</feature>
<feature type="binding site" evidence="6 7">
    <location>
        <position position="35"/>
    </location>
    <ligand>
        <name>Zn(2+)</name>
        <dbReference type="ChEBI" id="CHEBI:29105"/>
    </ligand>
</feature>
<dbReference type="PROSITE" id="PS51902">
    <property type="entry name" value="CLPX_ZB"/>
    <property type="match status" value="1"/>
</dbReference>
<proteinExistence type="inferred from homology"/>
<dbReference type="InterPro" id="IPR004487">
    <property type="entry name" value="Clp_protease_ATP-bd_su_ClpX"/>
</dbReference>
<dbReference type="SUPFAM" id="SSF57716">
    <property type="entry name" value="Glucocorticoid receptor-like (DNA-binding domain)"/>
    <property type="match status" value="1"/>
</dbReference>
<accession>A0ABT2JGI0</accession>
<evidence type="ECO:0000313" key="9">
    <source>
        <dbReference type="EMBL" id="MCT2586848.1"/>
    </source>
</evidence>
<dbReference type="SMART" id="SM00994">
    <property type="entry name" value="zf-C4_ClpX"/>
    <property type="match status" value="1"/>
</dbReference>
<dbReference type="NCBIfam" id="NF003745">
    <property type="entry name" value="PRK05342.1"/>
    <property type="match status" value="1"/>
</dbReference>
<comment type="similarity">
    <text evidence="6 7">Belongs to the ClpX chaperone family.</text>
</comment>
<dbReference type="GO" id="GO:0006508">
    <property type="term" value="P:proteolysis"/>
    <property type="evidence" value="ECO:0007669"/>
    <property type="project" value="UniProtKB-KW"/>
</dbReference>
<feature type="binding site" evidence="6">
    <location>
        <begin position="129"/>
        <end position="136"/>
    </location>
    <ligand>
        <name>ATP</name>
        <dbReference type="ChEBI" id="CHEBI:30616"/>
    </ligand>
</feature>
<dbReference type="InterPro" id="IPR046425">
    <property type="entry name" value="ClpX_bact"/>
</dbReference>
<dbReference type="Proteomes" id="UP001156441">
    <property type="component" value="Unassembled WGS sequence"/>
</dbReference>